<accession>A0AA40AMI6</accession>
<keyword evidence="1" id="KW-0812">Transmembrane</keyword>
<dbReference type="EMBL" id="JAUIRO010000004">
    <property type="protein sequence ID" value="KAK0718613.1"/>
    <property type="molecule type" value="Genomic_DNA"/>
</dbReference>
<dbReference type="RefSeq" id="XP_060297406.1">
    <property type="nucleotide sequence ID" value="XM_060445535.1"/>
</dbReference>
<dbReference type="Proteomes" id="UP001172101">
    <property type="component" value="Unassembled WGS sequence"/>
</dbReference>
<comment type="caution">
    <text evidence="2">The sequence shown here is derived from an EMBL/GenBank/DDBJ whole genome shotgun (WGS) entry which is preliminary data.</text>
</comment>
<sequence>MADNQPPEDFFGKTTPIQFLVGGTVVLLVSLLLNISPAQDPAEPPLIKPRMPVIGHFWGLFRGYAAYFTRLYERT</sequence>
<evidence type="ECO:0000313" key="3">
    <source>
        <dbReference type="Proteomes" id="UP001172101"/>
    </source>
</evidence>
<dbReference type="GeneID" id="85328805"/>
<gene>
    <name evidence="2" type="ORF">B0T26DRAFT_752517</name>
</gene>
<keyword evidence="1" id="KW-0472">Membrane</keyword>
<protein>
    <submittedName>
        <fullName evidence="2">Uncharacterized protein</fullName>
    </submittedName>
</protein>
<keyword evidence="3" id="KW-1185">Reference proteome</keyword>
<keyword evidence="1" id="KW-1133">Transmembrane helix</keyword>
<evidence type="ECO:0000256" key="1">
    <source>
        <dbReference type="SAM" id="Phobius"/>
    </source>
</evidence>
<feature type="transmembrane region" description="Helical" evidence="1">
    <location>
        <begin position="17"/>
        <end position="35"/>
    </location>
</feature>
<proteinExistence type="predicted"/>
<dbReference type="AlphaFoldDB" id="A0AA40AMI6"/>
<evidence type="ECO:0000313" key="2">
    <source>
        <dbReference type="EMBL" id="KAK0718613.1"/>
    </source>
</evidence>
<reference evidence="2" key="1">
    <citation type="submission" date="2023-06" db="EMBL/GenBank/DDBJ databases">
        <title>Genome-scale phylogeny and comparative genomics of the fungal order Sordariales.</title>
        <authorList>
            <consortium name="Lawrence Berkeley National Laboratory"/>
            <person name="Hensen N."/>
            <person name="Bonometti L."/>
            <person name="Westerberg I."/>
            <person name="Brannstrom I.O."/>
            <person name="Guillou S."/>
            <person name="Cros-Aarteil S."/>
            <person name="Calhoun S."/>
            <person name="Haridas S."/>
            <person name="Kuo A."/>
            <person name="Mondo S."/>
            <person name="Pangilinan J."/>
            <person name="Riley R."/>
            <person name="LaButti K."/>
            <person name="Andreopoulos B."/>
            <person name="Lipzen A."/>
            <person name="Chen C."/>
            <person name="Yanf M."/>
            <person name="Daum C."/>
            <person name="Ng V."/>
            <person name="Clum A."/>
            <person name="Steindorff A."/>
            <person name="Ohm R."/>
            <person name="Martin F."/>
            <person name="Silar P."/>
            <person name="Natvig D."/>
            <person name="Lalanne C."/>
            <person name="Gautier V."/>
            <person name="Ament-velasquez S.L."/>
            <person name="Kruys A."/>
            <person name="Hutchinson M.I."/>
            <person name="Powell A.J."/>
            <person name="Barry K."/>
            <person name="Miller A.N."/>
            <person name="Grigoriev I.V."/>
            <person name="Debuchy R."/>
            <person name="Gladieux P."/>
            <person name="Thoren M.H."/>
            <person name="Johannesson H."/>
        </authorList>
    </citation>
    <scope>NUCLEOTIDE SEQUENCE</scope>
    <source>
        <strain evidence="2">SMH2392-1A</strain>
    </source>
</reference>
<name>A0AA40AMI6_9PEZI</name>
<organism evidence="2 3">
    <name type="scientific">Lasiosphaeria miniovina</name>
    <dbReference type="NCBI Taxonomy" id="1954250"/>
    <lineage>
        <taxon>Eukaryota</taxon>
        <taxon>Fungi</taxon>
        <taxon>Dikarya</taxon>
        <taxon>Ascomycota</taxon>
        <taxon>Pezizomycotina</taxon>
        <taxon>Sordariomycetes</taxon>
        <taxon>Sordariomycetidae</taxon>
        <taxon>Sordariales</taxon>
        <taxon>Lasiosphaeriaceae</taxon>
        <taxon>Lasiosphaeria</taxon>
    </lineage>
</organism>